<dbReference type="AlphaFoldDB" id="A0A366HS96"/>
<keyword evidence="2" id="KW-1185">Reference proteome</keyword>
<dbReference type="EMBL" id="QNRR01000002">
    <property type="protein sequence ID" value="RBP46555.1"/>
    <property type="molecule type" value="Genomic_DNA"/>
</dbReference>
<name>A0A366HS96_9BACT</name>
<sequence>MPGLHITVYKQKDGGATPASFGEPTGAKLAVWKARLEVLRWIDDLVKEGKIIALGGNGYPFEYTTQIHLVKDTLPQGPPHERKNWNHEEGDILGEGWLGKTTIDMEAIAQCPPEEWVLIRVWDES</sequence>
<evidence type="ECO:0000313" key="1">
    <source>
        <dbReference type="EMBL" id="RBP46555.1"/>
    </source>
</evidence>
<comment type="caution">
    <text evidence="1">The sequence shown here is derived from an EMBL/GenBank/DDBJ whole genome shotgun (WGS) entry which is preliminary data.</text>
</comment>
<accession>A0A366HS96</accession>
<organism evidence="1 2">
    <name type="scientific">Roseimicrobium gellanilyticum</name>
    <dbReference type="NCBI Taxonomy" id="748857"/>
    <lineage>
        <taxon>Bacteria</taxon>
        <taxon>Pseudomonadati</taxon>
        <taxon>Verrucomicrobiota</taxon>
        <taxon>Verrucomicrobiia</taxon>
        <taxon>Verrucomicrobiales</taxon>
        <taxon>Verrucomicrobiaceae</taxon>
        <taxon>Roseimicrobium</taxon>
    </lineage>
</organism>
<dbReference type="OrthoDB" id="4259997at2"/>
<dbReference type="RefSeq" id="WP_113958060.1">
    <property type="nucleotide sequence ID" value="NZ_QNRR01000002.1"/>
</dbReference>
<reference evidence="1 2" key="1">
    <citation type="submission" date="2018-06" db="EMBL/GenBank/DDBJ databases">
        <title>Genomic Encyclopedia of Type Strains, Phase IV (KMG-IV): sequencing the most valuable type-strain genomes for metagenomic binning, comparative biology and taxonomic classification.</title>
        <authorList>
            <person name="Goeker M."/>
        </authorList>
    </citation>
    <scope>NUCLEOTIDE SEQUENCE [LARGE SCALE GENOMIC DNA]</scope>
    <source>
        <strain evidence="1 2">DSM 25532</strain>
    </source>
</reference>
<dbReference type="Proteomes" id="UP000253426">
    <property type="component" value="Unassembled WGS sequence"/>
</dbReference>
<protein>
    <submittedName>
        <fullName evidence="1">Uncharacterized protein</fullName>
    </submittedName>
</protein>
<evidence type="ECO:0000313" key="2">
    <source>
        <dbReference type="Proteomes" id="UP000253426"/>
    </source>
</evidence>
<proteinExistence type="predicted"/>
<gene>
    <name evidence="1" type="ORF">DES53_102946</name>
</gene>